<evidence type="ECO:0000256" key="1">
    <source>
        <dbReference type="SAM" id="Phobius"/>
    </source>
</evidence>
<keyword evidence="1" id="KW-0472">Membrane</keyword>
<gene>
    <name evidence="3" type="ORF">DWY69_02890</name>
</gene>
<dbReference type="CDD" id="cd01948">
    <property type="entry name" value="EAL"/>
    <property type="match status" value="1"/>
</dbReference>
<dbReference type="Gene3D" id="3.20.20.450">
    <property type="entry name" value="EAL domain"/>
    <property type="match status" value="1"/>
</dbReference>
<dbReference type="OrthoDB" id="1975834at2"/>
<name>A0A3E3J3V9_9FIRM</name>
<dbReference type="InterPro" id="IPR029787">
    <property type="entry name" value="Nucleotide_cyclase"/>
</dbReference>
<sequence>MREYKGKRRKIMGWPAAAAIFTALWFLVPLRAVFGAEDVIYMAGIPDSWPLEYYDSQSKNYQGVLPDILEEAAGQSGLGIHYVEPSETDKRLELAGNIQVDALWTLDLSEKELEEAGLRKSNVSFVFQEGEDKVNICLAYTESMQEEDLKKLEDGLDGIDDARLENLLLQYARSVYQENRKPAVYMWISIIILLLAVLALFLYLIKKRREVIRLAYRDELTGGDNFTAWKQKFSERINDGNREHYAVLFLDAGLETISHIYGYPESEKVLQIIRDFCEPMLDEKQEAMSRFNEFYYVFFLQYTSVDSIKERIGKIHEGIAEAVKKQQKRYFLEPHTGIYRMAGLETEPLKTIQRAEIAAEFARNHFMECAVYDEMVERETVTGYAMEHEAIHGLMHQEFIMYLQPIVEIGSGKIMGAEALVRWQNPGRGLMQPGDFLDVIKRKQLTGKMNMDIFRQGCRFLREEADKGKKLDLLFNFTVENVGDEQFAEELNTVAEQYGIDRDRIVIQLNQMVEMSRSDSFMDTIRKLRGYGFHICLAGLELDRVFFDFLDCGVDSIKLRHDLIRHVDKPEGKTVIQSIMNFCGQLHLKVVCMGVENEEQAEYLKSIGCDYATGFYYYYPVSQDSFDELEAKQKQN</sequence>
<dbReference type="Gene3D" id="3.30.70.270">
    <property type="match status" value="1"/>
</dbReference>
<dbReference type="AlphaFoldDB" id="A0A3E3J3V9"/>
<dbReference type="SUPFAM" id="SSF141868">
    <property type="entry name" value="EAL domain-like"/>
    <property type="match status" value="1"/>
</dbReference>
<evidence type="ECO:0000259" key="2">
    <source>
        <dbReference type="PROSITE" id="PS50883"/>
    </source>
</evidence>
<evidence type="ECO:0000313" key="4">
    <source>
        <dbReference type="Proteomes" id="UP000261166"/>
    </source>
</evidence>
<feature type="domain" description="EAL" evidence="2">
    <location>
        <begin position="383"/>
        <end position="634"/>
    </location>
</feature>
<dbReference type="InterPro" id="IPR000160">
    <property type="entry name" value="GGDEF_dom"/>
</dbReference>
<accession>A0A3E3J3V9</accession>
<feature type="transmembrane region" description="Helical" evidence="1">
    <location>
        <begin position="184"/>
        <end position="205"/>
    </location>
</feature>
<proteinExistence type="predicted"/>
<dbReference type="Proteomes" id="UP000261166">
    <property type="component" value="Unassembled WGS sequence"/>
</dbReference>
<keyword evidence="1" id="KW-1133">Transmembrane helix</keyword>
<dbReference type="PROSITE" id="PS50883">
    <property type="entry name" value="EAL"/>
    <property type="match status" value="1"/>
</dbReference>
<dbReference type="Pfam" id="PF00990">
    <property type="entry name" value="GGDEF"/>
    <property type="match status" value="1"/>
</dbReference>
<evidence type="ECO:0000313" key="3">
    <source>
        <dbReference type="EMBL" id="RGE74047.1"/>
    </source>
</evidence>
<dbReference type="SUPFAM" id="SSF55073">
    <property type="entry name" value="Nucleotide cyclase"/>
    <property type="match status" value="1"/>
</dbReference>
<dbReference type="InterPro" id="IPR043128">
    <property type="entry name" value="Rev_trsase/Diguanyl_cyclase"/>
</dbReference>
<comment type="caution">
    <text evidence="3">The sequence shown here is derived from an EMBL/GenBank/DDBJ whole genome shotgun (WGS) entry which is preliminary data.</text>
</comment>
<dbReference type="PANTHER" id="PTHR33121">
    <property type="entry name" value="CYCLIC DI-GMP PHOSPHODIESTERASE PDEF"/>
    <property type="match status" value="1"/>
</dbReference>
<dbReference type="SMART" id="SM00052">
    <property type="entry name" value="EAL"/>
    <property type="match status" value="1"/>
</dbReference>
<keyword evidence="1" id="KW-0812">Transmembrane</keyword>
<protein>
    <submittedName>
        <fullName evidence="3">EAL domain-containing protein</fullName>
    </submittedName>
</protein>
<organism evidence="3 4">
    <name type="scientific">Eisenbergiella massiliensis</name>
    <dbReference type="NCBI Taxonomy" id="1720294"/>
    <lineage>
        <taxon>Bacteria</taxon>
        <taxon>Bacillati</taxon>
        <taxon>Bacillota</taxon>
        <taxon>Clostridia</taxon>
        <taxon>Lachnospirales</taxon>
        <taxon>Lachnospiraceae</taxon>
        <taxon>Eisenbergiella</taxon>
    </lineage>
</organism>
<reference evidence="3 4" key="1">
    <citation type="submission" date="2018-08" db="EMBL/GenBank/DDBJ databases">
        <title>A genome reference for cultivated species of the human gut microbiota.</title>
        <authorList>
            <person name="Zou Y."/>
            <person name="Xue W."/>
            <person name="Luo G."/>
        </authorList>
    </citation>
    <scope>NUCLEOTIDE SEQUENCE [LARGE SCALE GENOMIC DNA]</scope>
    <source>
        <strain evidence="3 4">AF26-4BH</strain>
    </source>
</reference>
<dbReference type="EMBL" id="QVLU01000002">
    <property type="protein sequence ID" value="RGE74047.1"/>
    <property type="molecule type" value="Genomic_DNA"/>
</dbReference>
<dbReference type="GO" id="GO:0071111">
    <property type="term" value="F:cyclic-guanylate-specific phosphodiesterase activity"/>
    <property type="evidence" value="ECO:0007669"/>
    <property type="project" value="InterPro"/>
</dbReference>
<dbReference type="InterPro" id="IPR035919">
    <property type="entry name" value="EAL_sf"/>
</dbReference>
<dbReference type="Pfam" id="PF00563">
    <property type="entry name" value="EAL"/>
    <property type="match status" value="1"/>
</dbReference>
<dbReference type="SMART" id="SM00267">
    <property type="entry name" value="GGDEF"/>
    <property type="match status" value="1"/>
</dbReference>
<dbReference type="RefSeq" id="WP_025489688.1">
    <property type="nucleotide sequence ID" value="NZ_CALBAU010000355.1"/>
</dbReference>
<dbReference type="PANTHER" id="PTHR33121:SF82">
    <property type="entry name" value="SIGNAL TRANSDUCTION PROTEIN CONTAINING A EAL DOMAIN"/>
    <property type="match status" value="1"/>
</dbReference>
<dbReference type="InterPro" id="IPR001633">
    <property type="entry name" value="EAL_dom"/>
</dbReference>
<dbReference type="InterPro" id="IPR050706">
    <property type="entry name" value="Cyclic-di-GMP_PDE-like"/>
</dbReference>